<dbReference type="Proteomes" id="UP000012073">
    <property type="component" value="Unassembled WGS sequence"/>
</dbReference>
<name>R7Q645_CHOCR</name>
<reference evidence="2" key="1">
    <citation type="journal article" date="2013" name="Proc. Natl. Acad. Sci. U.S.A.">
        <title>Genome structure and metabolic features in the red seaweed Chondrus crispus shed light on evolution of the Archaeplastida.</title>
        <authorList>
            <person name="Collen J."/>
            <person name="Porcel B."/>
            <person name="Carre W."/>
            <person name="Ball S.G."/>
            <person name="Chaparro C."/>
            <person name="Tonon T."/>
            <person name="Barbeyron T."/>
            <person name="Michel G."/>
            <person name="Noel B."/>
            <person name="Valentin K."/>
            <person name="Elias M."/>
            <person name="Artiguenave F."/>
            <person name="Arun A."/>
            <person name="Aury J.M."/>
            <person name="Barbosa-Neto J.F."/>
            <person name="Bothwell J.H."/>
            <person name="Bouget F.Y."/>
            <person name="Brillet L."/>
            <person name="Cabello-Hurtado F."/>
            <person name="Capella-Gutierrez S."/>
            <person name="Charrier B."/>
            <person name="Cladiere L."/>
            <person name="Cock J.M."/>
            <person name="Coelho S.M."/>
            <person name="Colleoni C."/>
            <person name="Czjzek M."/>
            <person name="Da Silva C."/>
            <person name="Delage L."/>
            <person name="Denoeud F."/>
            <person name="Deschamps P."/>
            <person name="Dittami S.M."/>
            <person name="Gabaldon T."/>
            <person name="Gachon C.M."/>
            <person name="Groisillier A."/>
            <person name="Herve C."/>
            <person name="Jabbari K."/>
            <person name="Katinka M."/>
            <person name="Kloareg B."/>
            <person name="Kowalczyk N."/>
            <person name="Labadie K."/>
            <person name="Leblanc C."/>
            <person name="Lopez P.J."/>
            <person name="McLachlan D.H."/>
            <person name="Meslet-Cladiere L."/>
            <person name="Moustafa A."/>
            <person name="Nehr Z."/>
            <person name="Nyvall Collen P."/>
            <person name="Panaud O."/>
            <person name="Partensky F."/>
            <person name="Poulain J."/>
            <person name="Rensing S.A."/>
            <person name="Rousvoal S."/>
            <person name="Samson G."/>
            <person name="Symeonidi A."/>
            <person name="Weissenbach J."/>
            <person name="Zambounis A."/>
            <person name="Wincker P."/>
            <person name="Boyen C."/>
        </authorList>
    </citation>
    <scope>NUCLEOTIDE SEQUENCE [LARGE SCALE GENOMIC DNA]</scope>
    <source>
        <strain evidence="2">cv. Stackhouse</strain>
    </source>
</reference>
<keyword evidence="2" id="KW-1185">Reference proteome</keyword>
<evidence type="ECO:0000313" key="2">
    <source>
        <dbReference type="Proteomes" id="UP000012073"/>
    </source>
</evidence>
<evidence type="ECO:0000313" key="1">
    <source>
        <dbReference type="EMBL" id="CDF32940.1"/>
    </source>
</evidence>
<dbReference type="KEGG" id="ccp:CHC_T00001100001"/>
<gene>
    <name evidence="1" type="ORF">CHC_T00001100001</name>
</gene>
<sequence>MGEREGGAGRAYLDVDLVAHFRLRVHGRLGVFGRFVGHGCGGGAGGRGGGGAGREVADGVEAGAMWRWAKARGKRRG</sequence>
<accession>R7Q645</accession>
<dbReference type="AlphaFoldDB" id="R7Q645"/>
<dbReference type="EMBL" id="HG001617">
    <property type="protein sequence ID" value="CDF32940.1"/>
    <property type="molecule type" value="Genomic_DNA"/>
</dbReference>
<proteinExistence type="predicted"/>
<protein>
    <submittedName>
        <fullName evidence="1">Uncharacterized protein</fullName>
    </submittedName>
</protein>
<dbReference type="Gramene" id="CDF32940">
    <property type="protein sequence ID" value="CDF32940"/>
    <property type="gene ID" value="CHC_T00001100001"/>
</dbReference>
<dbReference type="RefSeq" id="XP_005712743.1">
    <property type="nucleotide sequence ID" value="XM_005712686.1"/>
</dbReference>
<dbReference type="GeneID" id="17320460"/>
<organism evidence="1 2">
    <name type="scientific">Chondrus crispus</name>
    <name type="common">Carrageen Irish moss</name>
    <name type="synonym">Polymorpha crispa</name>
    <dbReference type="NCBI Taxonomy" id="2769"/>
    <lineage>
        <taxon>Eukaryota</taxon>
        <taxon>Rhodophyta</taxon>
        <taxon>Florideophyceae</taxon>
        <taxon>Rhodymeniophycidae</taxon>
        <taxon>Gigartinales</taxon>
        <taxon>Gigartinaceae</taxon>
        <taxon>Chondrus</taxon>
    </lineage>
</organism>